<keyword evidence="2" id="KW-1133">Transmembrane helix</keyword>
<evidence type="ECO:0000313" key="4">
    <source>
        <dbReference type="Proteomes" id="UP001175353"/>
    </source>
</evidence>
<feature type="transmembrane region" description="Helical" evidence="2">
    <location>
        <begin position="420"/>
        <end position="442"/>
    </location>
</feature>
<feature type="region of interest" description="Disordered" evidence="1">
    <location>
        <begin position="141"/>
        <end position="169"/>
    </location>
</feature>
<keyword evidence="2" id="KW-0472">Membrane</keyword>
<organism evidence="3 4">
    <name type="scientific">Friedmanniomyces endolithicus</name>
    <dbReference type="NCBI Taxonomy" id="329885"/>
    <lineage>
        <taxon>Eukaryota</taxon>
        <taxon>Fungi</taxon>
        <taxon>Dikarya</taxon>
        <taxon>Ascomycota</taxon>
        <taxon>Pezizomycotina</taxon>
        <taxon>Dothideomycetes</taxon>
        <taxon>Dothideomycetidae</taxon>
        <taxon>Mycosphaerellales</taxon>
        <taxon>Teratosphaeriaceae</taxon>
        <taxon>Friedmanniomyces</taxon>
    </lineage>
</organism>
<feature type="compositionally biased region" description="Polar residues" evidence="1">
    <location>
        <begin position="20"/>
        <end position="58"/>
    </location>
</feature>
<evidence type="ECO:0008006" key="5">
    <source>
        <dbReference type="Google" id="ProtNLM"/>
    </source>
</evidence>
<keyword evidence="4" id="KW-1185">Reference proteome</keyword>
<dbReference type="EMBL" id="JAUJLE010000148">
    <property type="protein sequence ID" value="KAK0975174.1"/>
    <property type="molecule type" value="Genomic_DNA"/>
</dbReference>
<feature type="compositionally biased region" description="Basic and acidic residues" evidence="1">
    <location>
        <begin position="63"/>
        <end position="74"/>
    </location>
</feature>
<feature type="transmembrane region" description="Helical" evidence="2">
    <location>
        <begin position="345"/>
        <end position="365"/>
    </location>
</feature>
<evidence type="ECO:0000313" key="3">
    <source>
        <dbReference type="EMBL" id="KAK0975174.1"/>
    </source>
</evidence>
<gene>
    <name evidence="3" type="ORF">LTR91_014100</name>
</gene>
<proteinExistence type="predicted"/>
<protein>
    <recommendedName>
        <fullName evidence="5">Transmembrane protein</fullName>
    </recommendedName>
</protein>
<feature type="region of interest" description="Disordered" evidence="1">
    <location>
        <begin position="16"/>
        <end position="124"/>
    </location>
</feature>
<reference evidence="3" key="1">
    <citation type="submission" date="2023-06" db="EMBL/GenBank/DDBJ databases">
        <title>Black Yeasts Isolated from many extreme environments.</title>
        <authorList>
            <person name="Coleine C."/>
            <person name="Stajich J.E."/>
            <person name="Selbmann L."/>
        </authorList>
    </citation>
    <scope>NUCLEOTIDE SEQUENCE</scope>
    <source>
        <strain evidence="3">CCFEE 5200</strain>
    </source>
</reference>
<dbReference type="AlphaFoldDB" id="A0AAN6KCH6"/>
<keyword evidence="2" id="KW-0812">Transmembrane</keyword>
<evidence type="ECO:0000256" key="2">
    <source>
        <dbReference type="SAM" id="Phobius"/>
    </source>
</evidence>
<sequence>MQSLMPLRRLAAQRALRSRTVSSLQIRQFTASTTRPAGNTGSGNIISDAGTQQDSSPGGETGGSREHALDKGNKGDPNVQSDASGSARRYVRPADSEQSPQQHYATPFMNLRTGTEGFTRRHGGGDEEIVYERTYADAVRSAKAQDTGGQAVREKDERNSTAKAKKDHPEAPDVVIGMQDERGGKGMLRVVMVVPSQYVWKAEKAGSVRLVTLRSRNTNLLQQHIAEYMNFKVAFVGGREYWKKLEDAFPPAYHFHIADLKHNALNTLDLEHNALNMADLPQHADAIELGNLPPNAVPRQQPQALPDLEERERIVTYREAQIANKEALYKQFQLTVESHGHWSRWSAIVLGTMAYIASWVVILIWRDDLRVQCTRAHGLAAWSVKVGCQMIALHQVCSFLFDGMAYTTDHNSNTRRCCIVVLNHLSIIMLGIALMEAVWASAVCASIN</sequence>
<comment type="caution">
    <text evidence="3">The sequence shown here is derived from an EMBL/GenBank/DDBJ whole genome shotgun (WGS) entry which is preliminary data.</text>
</comment>
<name>A0AAN6KCH6_9PEZI</name>
<evidence type="ECO:0000256" key="1">
    <source>
        <dbReference type="SAM" id="MobiDB-lite"/>
    </source>
</evidence>
<accession>A0AAN6KCH6</accession>
<dbReference type="Proteomes" id="UP001175353">
    <property type="component" value="Unassembled WGS sequence"/>
</dbReference>